<accession>A0AAJ5WB26</accession>
<organism evidence="2 3">
    <name type="scientific">Candidatus Pedobacter colombiensis</name>
    <dbReference type="NCBI Taxonomy" id="3121371"/>
    <lineage>
        <taxon>Bacteria</taxon>
        <taxon>Pseudomonadati</taxon>
        <taxon>Bacteroidota</taxon>
        <taxon>Sphingobacteriia</taxon>
        <taxon>Sphingobacteriales</taxon>
        <taxon>Sphingobacteriaceae</taxon>
        <taxon>Pedobacter</taxon>
    </lineage>
</organism>
<name>A0AAJ5WB26_9SPHI</name>
<feature type="transmembrane region" description="Helical" evidence="1">
    <location>
        <begin position="53"/>
        <end position="74"/>
    </location>
</feature>
<proteinExistence type="predicted"/>
<keyword evidence="1" id="KW-1133">Transmembrane helix</keyword>
<reference evidence="2" key="1">
    <citation type="submission" date="2023-03" db="EMBL/GenBank/DDBJ databases">
        <title>Andean soil-derived lignocellulolytic bacterial consortium as a source of novel taxa and putative plastic-active enzymes.</title>
        <authorList>
            <person name="Diaz-Garcia L."/>
            <person name="Chuvochina M."/>
            <person name="Feuerriegel G."/>
            <person name="Bunk B."/>
            <person name="Sproer C."/>
            <person name="Streit W.R."/>
            <person name="Rodriguez L.M."/>
            <person name="Overmann J."/>
            <person name="Jimenez D.J."/>
        </authorList>
    </citation>
    <scope>NUCLEOTIDE SEQUENCE</scope>
    <source>
        <strain evidence="2">MAG 3858</strain>
    </source>
</reference>
<gene>
    <name evidence="2" type="ORF">P0Y49_09225</name>
</gene>
<evidence type="ECO:0000256" key="1">
    <source>
        <dbReference type="SAM" id="Phobius"/>
    </source>
</evidence>
<keyword evidence="1" id="KW-0812">Transmembrane</keyword>
<dbReference type="Proteomes" id="UP001214530">
    <property type="component" value="Chromosome"/>
</dbReference>
<evidence type="ECO:0000313" key="3">
    <source>
        <dbReference type="Proteomes" id="UP001214530"/>
    </source>
</evidence>
<feature type="transmembrane region" description="Helical" evidence="1">
    <location>
        <begin position="6"/>
        <end position="22"/>
    </location>
</feature>
<dbReference type="AlphaFoldDB" id="A0AAJ5WB26"/>
<dbReference type="EMBL" id="CP119313">
    <property type="protein sequence ID" value="WEK21321.1"/>
    <property type="molecule type" value="Genomic_DNA"/>
</dbReference>
<sequence>MGATIVIGIIAVLLGITIRYFIGRRKFNRRTITGLQGFSSYERAVGITFIEKVFNLIGLLLILGGLFFLAVAWYNHSNIKPRQEQVKQP</sequence>
<protein>
    <submittedName>
        <fullName evidence="2">Molybdenum ABC transporter permease</fullName>
    </submittedName>
</protein>
<keyword evidence="1" id="KW-0472">Membrane</keyword>
<evidence type="ECO:0000313" key="2">
    <source>
        <dbReference type="EMBL" id="WEK21321.1"/>
    </source>
</evidence>